<dbReference type="EMBL" id="MG011690">
    <property type="protein sequence ID" value="AVK75717.1"/>
    <property type="molecule type" value="Genomic_DNA"/>
</dbReference>
<evidence type="ECO:0000313" key="1">
    <source>
        <dbReference type="EMBL" id="AVK75717.1"/>
    </source>
</evidence>
<dbReference type="Proteomes" id="UP000249287">
    <property type="component" value="Segment"/>
</dbReference>
<accession>A0A2U7UB88</accession>
<dbReference type="RefSeq" id="YP_009481720.1">
    <property type="nucleotide sequence ID" value="NC_037666.1"/>
</dbReference>
<organism evidence="1">
    <name type="scientific">Pandoravirus neocaledonia</name>
    <dbReference type="NCBI Taxonomy" id="2107708"/>
    <lineage>
        <taxon>Viruses</taxon>
        <taxon>Pandoravirus</taxon>
    </lineage>
</organism>
<reference evidence="1" key="1">
    <citation type="journal article" date="2018" name="Nat. Commun.">
        <title>Diversity and evolution of the emerging Pandoraviridae family.</title>
        <authorList>
            <person name="Legendre M."/>
            <person name="Fabre E."/>
            <person name="Poirot O."/>
            <person name="Jeudy S."/>
            <person name="Lartigue A."/>
            <person name="Alempic J.M."/>
            <person name="Beucher L."/>
            <person name="Philippe N."/>
            <person name="Bertaux L."/>
            <person name="Christo-Foroux E."/>
            <person name="Labadie K."/>
            <person name="Coute Y."/>
            <person name="Abergel C."/>
            <person name="Claverie J.M."/>
        </authorList>
    </citation>
    <scope>NUCLEOTIDE SEQUENCE [LARGE SCALE GENOMIC DNA]</scope>
    <source>
        <strain evidence="1">Neocaledonia</strain>
    </source>
</reference>
<protein>
    <submittedName>
        <fullName evidence="1">Uncharacterized protein</fullName>
    </submittedName>
</protein>
<dbReference type="KEGG" id="vg:36842430"/>
<proteinExistence type="predicted"/>
<sequence>MDDAYAAQVTTFINTHPIGVEARRGIRVLHALGCPPTLNYLILVVRRIPPGPDDDAHFWFADRGMLAEIQAQGDAPDPLDLNTATFVEAQFAYQPTGYYALLVINLEQSRSIVTWLPQPASGQ</sequence>
<name>A0A2U7UB88_9VIRU</name>
<gene>
    <name evidence="1" type="ORF">pneo_cds_110</name>
</gene>
<dbReference type="GeneID" id="36842430"/>